<evidence type="ECO:0000313" key="3">
    <source>
        <dbReference type="Proteomes" id="UP001141259"/>
    </source>
</evidence>
<dbReference type="Gene3D" id="3.40.50.1820">
    <property type="entry name" value="alpha/beta hydrolase"/>
    <property type="match status" value="1"/>
</dbReference>
<dbReference type="PANTHER" id="PTHR34853">
    <property type="match status" value="1"/>
</dbReference>
<dbReference type="AlphaFoldDB" id="A0A9X2VVH8"/>
<dbReference type="Pfam" id="PF03583">
    <property type="entry name" value="LIP"/>
    <property type="match status" value="1"/>
</dbReference>
<accession>A0A9X2VVH8</accession>
<dbReference type="RefSeq" id="WP_259628607.1">
    <property type="nucleotide sequence ID" value="NZ_JANYMP010000029.1"/>
</dbReference>
<protein>
    <submittedName>
        <fullName evidence="2">Lipase</fullName>
    </submittedName>
</protein>
<dbReference type="InterPro" id="IPR005152">
    <property type="entry name" value="Lipase_secreted"/>
</dbReference>
<dbReference type="InterPro" id="IPR029058">
    <property type="entry name" value="AB_hydrolase_fold"/>
</dbReference>
<dbReference type="GO" id="GO:0004806">
    <property type="term" value="F:triacylglycerol lipase activity"/>
    <property type="evidence" value="ECO:0007669"/>
    <property type="project" value="InterPro"/>
</dbReference>
<dbReference type="EMBL" id="JANYMP010000029">
    <property type="protein sequence ID" value="MCS7483147.1"/>
    <property type="molecule type" value="Genomic_DNA"/>
</dbReference>
<feature type="signal peptide" evidence="1">
    <location>
        <begin position="1"/>
        <end position="27"/>
    </location>
</feature>
<proteinExistence type="predicted"/>
<dbReference type="SUPFAM" id="SSF53474">
    <property type="entry name" value="alpha/beta-Hydrolases"/>
    <property type="match status" value="1"/>
</dbReference>
<comment type="caution">
    <text evidence="2">The sequence shown here is derived from an EMBL/GenBank/DDBJ whole genome shotgun (WGS) entry which is preliminary data.</text>
</comment>
<sequence>MSVDRWISTRTAILAVVMAVTSPILTAAVTVPGTSAAAPSPAVVRPDSDPFYAVPPHLDSTPDGTVLRSRRLPTSALATPAPAQVWQLLYKTRDNAGRPTATVATLLVPTAKWAGEGSRPLLSYQTPEDGLATFCAPSYLLRAGSVLSGPSSVQFDRDQVKAAIHRGWAVVVPDYEGPRSEFLGAAAAAHGVLDGIRAARSFTPARVSRKAPVGLWGYSGGGFATAAAAQLQADYAPELAISGIAEGGVIADINASVQAVGGQAFSGWLPFGFAALRHVYPHANVNQYLNSAAQAQADAVQHGCAGEAITRGPFFAPLTQFEAWSNSLTSGSFHDFAHSVSPISFGGTPTAPVYLYHGTADELIPVEGARKLAARYRASGADVTLVQDEAQDHGDEQAHGVAGAVAFLDRQFSEQNHRSSGLPQ</sequence>
<dbReference type="PANTHER" id="PTHR34853:SF1">
    <property type="entry name" value="LIPASE 5"/>
    <property type="match status" value="1"/>
</dbReference>
<dbReference type="Gene3D" id="1.10.260.130">
    <property type="match status" value="1"/>
</dbReference>
<feature type="chain" id="PRO_5040818493" evidence="1">
    <location>
        <begin position="28"/>
        <end position="424"/>
    </location>
</feature>
<dbReference type="GO" id="GO:0016042">
    <property type="term" value="P:lipid catabolic process"/>
    <property type="evidence" value="ECO:0007669"/>
    <property type="project" value="InterPro"/>
</dbReference>
<keyword evidence="3" id="KW-1185">Reference proteome</keyword>
<name>A0A9X2VVH8_9PSEU</name>
<organism evidence="2 3">
    <name type="scientific">Umezawaea endophytica</name>
    <dbReference type="NCBI Taxonomy" id="1654476"/>
    <lineage>
        <taxon>Bacteria</taxon>
        <taxon>Bacillati</taxon>
        <taxon>Actinomycetota</taxon>
        <taxon>Actinomycetes</taxon>
        <taxon>Pseudonocardiales</taxon>
        <taxon>Pseudonocardiaceae</taxon>
        <taxon>Umezawaea</taxon>
    </lineage>
</organism>
<dbReference type="PIRSF" id="PIRSF029171">
    <property type="entry name" value="Esterase_LipA"/>
    <property type="match status" value="1"/>
</dbReference>
<evidence type="ECO:0000313" key="2">
    <source>
        <dbReference type="EMBL" id="MCS7483147.1"/>
    </source>
</evidence>
<gene>
    <name evidence="2" type="ORF">NZH93_40420</name>
</gene>
<dbReference type="Proteomes" id="UP001141259">
    <property type="component" value="Unassembled WGS sequence"/>
</dbReference>
<keyword evidence="1" id="KW-0732">Signal</keyword>
<reference evidence="2" key="1">
    <citation type="submission" date="2022-08" db="EMBL/GenBank/DDBJ databases">
        <authorList>
            <person name="Tistechok S."/>
            <person name="Samborskyy M."/>
            <person name="Roman I."/>
        </authorList>
    </citation>
    <scope>NUCLEOTIDE SEQUENCE</scope>
    <source>
        <strain evidence="2">DSM 103496</strain>
    </source>
</reference>
<evidence type="ECO:0000256" key="1">
    <source>
        <dbReference type="SAM" id="SignalP"/>
    </source>
</evidence>